<dbReference type="NCBIfam" id="NF033674">
    <property type="entry name" value="stress_OB_fold"/>
    <property type="match status" value="1"/>
</dbReference>
<name>A0A135I597_9GAMM</name>
<keyword evidence="3" id="KW-1185">Reference proteome</keyword>
<reference evidence="2 3" key="1">
    <citation type="submission" date="2015-11" db="EMBL/GenBank/DDBJ databases">
        <title>Genomic Taxonomy of the Vibrionaceae.</title>
        <authorList>
            <person name="Gomez-Gil B."/>
            <person name="Enciso-Ibarra J."/>
        </authorList>
    </citation>
    <scope>NUCLEOTIDE SEQUENCE [LARGE SCALE GENOMIC DNA]</scope>
    <source>
        <strain evidence="2 3">CAIM 912</strain>
    </source>
</reference>
<dbReference type="Gene3D" id="2.40.50.200">
    <property type="entry name" value="Bacterial OB-fold"/>
    <property type="match status" value="1"/>
</dbReference>
<proteinExistence type="predicted"/>
<dbReference type="Pfam" id="PF04076">
    <property type="entry name" value="BOF"/>
    <property type="match status" value="1"/>
</dbReference>
<evidence type="ECO:0000256" key="1">
    <source>
        <dbReference type="ARBA" id="ARBA00022729"/>
    </source>
</evidence>
<dbReference type="SUPFAM" id="SSF101756">
    <property type="entry name" value="Hypothetical protein YgiW"/>
    <property type="match status" value="1"/>
</dbReference>
<evidence type="ECO:0000313" key="2">
    <source>
        <dbReference type="EMBL" id="KXF80619.1"/>
    </source>
</evidence>
<accession>A0A135I597</accession>
<keyword evidence="1" id="KW-0732">Signal</keyword>
<dbReference type="Proteomes" id="UP000070529">
    <property type="component" value="Unassembled WGS sequence"/>
</dbReference>
<dbReference type="InterPro" id="IPR036700">
    <property type="entry name" value="BOBF_sf"/>
</dbReference>
<dbReference type="AlphaFoldDB" id="A0A135I597"/>
<sequence>MLSLQLWADFQVQSMLLGRSGMFSDDQPVSITGYITLSLGGEIYIFQDVTGVIHVEIDQDANNAQNQSRYPRRN</sequence>
<evidence type="ECO:0000313" key="3">
    <source>
        <dbReference type="Proteomes" id="UP000070529"/>
    </source>
</evidence>
<dbReference type="EMBL" id="LNTY01000050">
    <property type="protein sequence ID" value="KXF80619.1"/>
    <property type="molecule type" value="Genomic_DNA"/>
</dbReference>
<organism evidence="2 3">
    <name type="scientific">Enterovibrio coralii</name>
    <dbReference type="NCBI Taxonomy" id="294935"/>
    <lineage>
        <taxon>Bacteria</taxon>
        <taxon>Pseudomonadati</taxon>
        <taxon>Pseudomonadota</taxon>
        <taxon>Gammaproteobacteria</taxon>
        <taxon>Vibrionales</taxon>
        <taxon>Vibrionaceae</taxon>
        <taxon>Enterovibrio</taxon>
    </lineage>
</organism>
<dbReference type="InterPro" id="IPR005220">
    <property type="entry name" value="CarO-like"/>
</dbReference>
<comment type="caution">
    <text evidence="2">The sequence shown here is derived from an EMBL/GenBank/DDBJ whole genome shotgun (WGS) entry which is preliminary data.</text>
</comment>
<gene>
    <name evidence="2" type="ORF">ATN88_08145</name>
</gene>
<protein>
    <submittedName>
        <fullName evidence="2">Uncharacterized protein</fullName>
    </submittedName>
</protein>